<dbReference type="Gene3D" id="3.40.50.2000">
    <property type="entry name" value="Glycogen Phosphorylase B"/>
    <property type="match status" value="2"/>
</dbReference>
<dbReference type="AlphaFoldDB" id="A0A7C9RAN8"/>
<sequence>MARLLLVAPTCNGEDVGEAWVAFQWARRLGERHDVTLLTYHKRGARPAAQQLPGMKVVEWTEPPLLGRAERLNSMLKPGYVPFYFRARKWIRQAIAEGQRFDLVHQPVPVAMRYPSPAAGLGIPFVIGPVGGGLSSPDGFAGDEGSAPWFMALRGLDRYRQQWDPLLRKTFRTADCVFGIAAYVKEQLAAIPLRRFEVLSETGLDEIPAPIDRSGRSETIRLLYVGRLVRTKGARDIIRAMGMLRDVSVRLDIVGEGPERAECEALIASLDLGDRVALYGWRSKAEVAEFYKQADVFVFPSYREPGGNVALEAMGYSLPLIVVDRGGPGSATTDACAIKLSVTTPEALAIDIAAAIRRLATNPALRRRMGEAAHAHVRKSALWSAKLDRVDSIYAQLISARRKDA</sequence>
<reference evidence="3 4" key="1">
    <citation type="submission" date="2020-02" db="EMBL/GenBank/DDBJ databases">
        <title>Genome sequence of the type strain CGMCC 1.15528 of Mesorhizobium zhangyense.</title>
        <authorList>
            <person name="Gao J."/>
            <person name="Sun J."/>
        </authorList>
    </citation>
    <scope>NUCLEOTIDE SEQUENCE [LARGE SCALE GENOMIC DNA]</scope>
    <source>
        <strain evidence="3 4">CGMCC 1.15528</strain>
    </source>
</reference>
<dbReference type="Proteomes" id="UP000481252">
    <property type="component" value="Unassembled WGS sequence"/>
</dbReference>
<name>A0A7C9RAN8_9HYPH</name>
<dbReference type="InterPro" id="IPR001296">
    <property type="entry name" value="Glyco_trans_1"/>
</dbReference>
<keyword evidence="4" id="KW-1185">Reference proteome</keyword>
<proteinExistence type="predicted"/>
<feature type="domain" description="Glycosyltransferase subfamily 4-like N-terminal" evidence="2">
    <location>
        <begin position="19"/>
        <end position="194"/>
    </location>
</feature>
<feature type="domain" description="Glycosyl transferase family 1" evidence="1">
    <location>
        <begin position="218"/>
        <end position="374"/>
    </location>
</feature>
<dbReference type="InterPro" id="IPR050194">
    <property type="entry name" value="Glycosyltransferase_grp1"/>
</dbReference>
<keyword evidence="3" id="KW-0808">Transferase</keyword>
<dbReference type="Pfam" id="PF13579">
    <property type="entry name" value="Glyco_trans_4_4"/>
    <property type="match status" value="1"/>
</dbReference>
<dbReference type="RefSeq" id="WP_165120240.1">
    <property type="nucleotide sequence ID" value="NZ_JAAKZG010000011.1"/>
</dbReference>
<evidence type="ECO:0000259" key="2">
    <source>
        <dbReference type="Pfam" id="PF13579"/>
    </source>
</evidence>
<organism evidence="3 4">
    <name type="scientific">Mesorhizobium zhangyense</name>
    <dbReference type="NCBI Taxonomy" id="1776730"/>
    <lineage>
        <taxon>Bacteria</taxon>
        <taxon>Pseudomonadati</taxon>
        <taxon>Pseudomonadota</taxon>
        <taxon>Alphaproteobacteria</taxon>
        <taxon>Hyphomicrobiales</taxon>
        <taxon>Phyllobacteriaceae</taxon>
        <taxon>Mesorhizobium</taxon>
    </lineage>
</organism>
<dbReference type="GO" id="GO:0016757">
    <property type="term" value="F:glycosyltransferase activity"/>
    <property type="evidence" value="ECO:0007669"/>
    <property type="project" value="InterPro"/>
</dbReference>
<protein>
    <submittedName>
        <fullName evidence="3">Glycosyltransferase family 4 protein</fullName>
    </submittedName>
</protein>
<evidence type="ECO:0000313" key="4">
    <source>
        <dbReference type="Proteomes" id="UP000481252"/>
    </source>
</evidence>
<dbReference type="PANTHER" id="PTHR45947:SF3">
    <property type="entry name" value="SULFOQUINOVOSYL TRANSFERASE SQD2"/>
    <property type="match status" value="1"/>
</dbReference>
<dbReference type="InterPro" id="IPR028098">
    <property type="entry name" value="Glyco_trans_4-like_N"/>
</dbReference>
<dbReference type="EMBL" id="JAAKZG010000011">
    <property type="protein sequence ID" value="NGN43839.1"/>
    <property type="molecule type" value="Genomic_DNA"/>
</dbReference>
<gene>
    <name evidence="3" type="ORF">G6N74_22495</name>
</gene>
<evidence type="ECO:0000313" key="3">
    <source>
        <dbReference type="EMBL" id="NGN43839.1"/>
    </source>
</evidence>
<comment type="caution">
    <text evidence="3">The sequence shown here is derived from an EMBL/GenBank/DDBJ whole genome shotgun (WGS) entry which is preliminary data.</text>
</comment>
<dbReference type="PANTHER" id="PTHR45947">
    <property type="entry name" value="SULFOQUINOVOSYL TRANSFERASE SQD2"/>
    <property type="match status" value="1"/>
</dbReference>
<dbReference type="SUPFAM" id="SSF53756">
    <property type="entry name" value="UDP-Glycosyltransferase/glycogen phosphorylase"/>
    <property type="match status" value="1"/>
</dbReference>
<dbReference type="Pfam" id="PF00534">
    <property type="entry name" value="Glycos_transf_1"/>
    <property type="match status" value="1"/>
</dbReference>
<evidence type="ECO:0000259" key="1">
    <source>
        <dbReference type="Pfam" id="PF00534"/>
    </source>
</evidence>
<accession>A0A7C9RAN8</accession>
<dbReference type="CDD" id="cd03801">
    <property type="entry name" value="GT4_PimA-like"/>
    <property type="match status" value="1"/>
</dbReference>